<gene>
    <name evidence="1" type="ORF">MSAR_15390</name>
</gene>
<protein>
    <submittedName>
        <fullName evidence="1">Uncharacterized protein</fullName>
    </submittedName>
</protein>
<dbReference type="EMBL" id="AP022595">
    <property type="protein sequence ID" value="BBY58403.1"/>
    <property type="molecule type" value="Genomic_DNA"/>
</dbReference>
<evidence type="ECO:0000313" key="1">
    <source>
        <dbReference type="EMBL" id="BBY58403.1"/>
    </source>
</evidence>
<dbReference type="AlphaFoldDB" id="A0A7I7SNS8"/>
<name>A0A7I7SNS8_9MYCO</name>
<organism evidence="1 2">
    <name type="scientific">Mycolicibacterium sarraceniae</name>
    <dbReference type="NCBI Taxonomy" id="1534348"/>
    <lineage>
        <taxon>Bacteria</taxon>
        <taxon>Bacillati</taxon>
        <taxon>Actinomycetota</taxon>
        <taxon>Actinomycetes</taxon>
        <taxon>Mycobacteriales</taxon>
        <taxon>Mycobacteriaceae</taxon>
        <taxon>Mycolicibacterium</taxon>
    </lineage>
</organism>
<dbReference type="KEGG" id="msar:MSAR_15390"/>
<reference evidence="1 2" key="1">
    <citation type="journal article" date="2019" name="Emerg. Microbes Infect.">
        <title>Comprehensive subspecies identification of 175 nontuberculous mycobacteria species based on 7547 genomic profiles.</title>
        <authorList>
            <person name="Matsumoto Y."/>
            <person name="Kinjo T."/>
            <person name="Motooka D."/>
            <person name="Nabeya D."/>
            <person name="Jung N."/>
            <person name="Uechi K."/>
            <person name="Horii T."/>
            <person name="Iida T."/>
            <person name="Fujita J."/>
            <person name="Nakamura S."/>
        </authorList>
    </citation>
    <scope>NUCLEOTIDE SEQUENCE [LARGE SCALE GENOMIC DNA]</scope>
    <source>
        <strain evidence="1 2">JCM 30395</strain>
    </source>
</reference>
<keyword evidence="2" id="KW-1185">Reference proteome</keyword>
<proteinExistence type="predicted"/>
<evidence type="ECO:0000313" key="2">
    <source>
        <dbReference type="Proteomes" id="UP000466445"/>
    </source>
</evidence>
<sequence length="80" mass="8954">MIIRVPPTRYAGCGLCRHSTAAERTMPKRYGVKEQDLVVAHVRDLLLTGRLRSGDRVDLMADVLTAELRSRDVFADLDSV</sequence>
<accession>A0A7I7SNS8</accession>
<dbReference type="Proteomes" id="UP000466445">
    <property type="component" value="Chromosome"/>
</dbReference>